<accession>A0A919P902</accession>
<name>A0A919P902_9CELL</name>
<organism evidence="2 3">
    <name type="scientific">Cellulomonas pakistanensis</name>
    <dbReference type="NCBI Taxonomy" id="992287"/>
    <lineage>
        <taxon>Bacteria</taxon>
        <taxon>Bacillati</taxon>
        <taxon>Actinomycetota</taxon>
        <taxon>Actinomycetes</taxon>
        <taxon>Micrococcales</taxon>
        <taxon>Cellulomonadaceae</taxon>
        <taxon>Cellulomonas</taxon>
    </lineage>
</organism>
<protein>
    <submittedName>
        <fullName evidence="2">Uncharacterized protein</fullName>
    </submittedName>
</protein>
<gene>
    <name evidence="2" type="ORF">Cpa01nite_19510</name>
</gene>
<dbReference type="AlphaFoldDB" id="A0A919P902"/>
<evidence type="ECO:0000313" key="3">
    <source>
        <dbReference type="Proteomes" id="UP000642125"/>
    </source>
</evidence>
<feature type="region of interest" description="Disordered" evidence="1">
    <location>
        <begin position="52"/>
        <end position="80"/>
    </location>
</feature>
<evidence type="ECO:0000313" key="2">
    <source>
        <dbReference type="EMBL" id="GIG36570.1"/>
    </source>
</evidence>
<reference evidence="2" key="1">
    <citation type="submission" date="2021-01" db="EMBL/GenBank/DDBJ databases">
        <title>Whole genome shotgun sequence of Cellulomonas pakistanensis NBRC 110800.</title>
        <authorList>
            <person name="Komaki H."/>
            <person name="Tamura T."/>
        </authorList>
    </citation>
    <scope>NUCLEOTIDE SEQUENCE</scope>
    <source>
        <strain evidence="2">NBRC 110800</strain>
    </source>
</reference>
<proteinExistence type="predicted"/>
<sequence length="80" mass="9429">MDRYDREIEEQVRRRDAMYRRPEVQREVARLRVSADERLGLETPQWIRDLAERPLPPRGRSDVPAPFRGLGIRGDDRATG</sequence>
<keyword evidence="3" id="KW-1185">Reference proteome</keyword>
<dbReference type="EMBL" id="BONO01000013">
    <property type="protein sequence ID" value="GIG36570.1"/>
    <property type="molecule type" value="Genomic_DNA"/>
</dbReference>
<comment type="caution">
    <text evidence="2">The sequence shown here is derived from an EMBL/GenBank/DDBJ whole genome shotgun (WGS) entry which is preliminary data.</text>
</comment>
<evidence type="ECO:0000256" key="1">
    <source>
        <dbReference type="SAM" id="MobiDB-lite"/>
    </source>
</evidence>
<dbReference type="Proteomes" id="UP000642125">
    <property type="component" value="Unassembled WGS sequence"/>
</dbReference>